<feature type="repeat" description="PPR" evidence="8">
    <location>
        <begin position="274"/>
        <end position="308"/>
    </location>
</feature>
<evidence type="ECO:0000256" key="1">
    <source>
        <dbReference type="ARBA" id="ARBA00004141"/>
    </source>
</evidence>
<dbReference type="Gramene" id="QL08p061036:mrna">
    <property type="protein sequence ID" value="QL08p061036:mrna"/>
    <property type="gene ID" value="QL08p061036"/>
</dbReference>
<keyword evidence="5" id="KW-0677">Repeat</keyword>
<dbReference type="EnsemblPlants" id="QL08p061036:mrna">
    <property type="protein sequence ID" value="QL08p061036:mrna"/>
    <property type="gene ID" value="QL08p061036"/>
</dbReference>
<dbReference type="Pfam" id="PF01535">
    <property type="entry name" value="PPR"/>
    <property type="match status" value="1"/>
</dbReference>
<dbReference type="InParanoid" id="A0A7N2MDK4"/>
<evidence type="ECO:0000256" key="9">
    <source>
        <dbReference type="SAM" id="Phobius"/>
    </source>
</evidence>
<organism evidence="11 12">
    <name type="scientific">Quercus lobata</name>
    <name type="common">Valley oak</name>
    <dbReference type="NCBI Taxonomy" id="97700"/>
    <lineage>
        <taxon>Eukaryota</taxon>
        <taxon>Viridiplantae</taxon>
        <taxon>Streptophyta</taxon>
        <taxon>Embryophyta</taxon>
        <taxon>Tracheophyta</taxon>
        <taxon>Spermatophyta</taxon>
        <taxon>Magnoliopsida</taxon>
        <taxon>eudicotyledons</taxon>
        <taxon>Gunneridae</taxon>
        <taxon>Pentapetalae</taxon>
        <taxon>rosids</taxon>
        <taxon>fabids</taxon>
        <taxon>Fagales</taxon>
        <taxon>Fagaceae</taxon>
        <taxon>Quercus</taxon>
    </lineage>
</organism>
<evidence type="ECO:0000259" key="10">
    <source>
        <dbReference type="Pfam" id="PF01061"/>
    </source>
</evidence>
<evidence type="ECO:0000313" key="12">
    <source>
        <dbReference type="Proteomes" id="UP000594261"/>
    </source>
</evidence>
<dbReference type="GO" id="GO:0016020">
    <property type="term" value="C:membrane"/>
    <property type="evidence" value="ECO:0007669"/>
    <property type="project" value="UniProtKB-SubCell"/>
</dbReference>
<dbReference type="Pfam" id="PF01061">
    <property type="entry name" value="ABC2_membrane"/>
    <property type="match status" value="1"/>
</dbReference>
<dbReference type="InterPro" id="IPR002885">
    <property type="entry name" value="PPR_rpt"/>
</dbReference>
<feature type="transmembrane region" description="Helical" evidence="9">
    <location>
        <begin position="118"/>
        <end position="140"/>
    </location>
</feature>
<evidence type="ECO:0000256" key="6">
    <source>
        <dbReference type="ARBA" id="ARBA00022989"/>
    </source>
</evidence>
<feature type="transmembrane region" description="Helical" evidence="9">
    <location>
        <begin position="146"/>
        <end position="170"/>
    </location>
</feature>
<dbReference type="EMBL" id="LRBV02000008">
    <property type="status" value="NOT_ANNOTATED_CDS"/>
    <property type="molecule type" value="Genomic_DNA"/>
</dbReference>
<accession>A0A7N2MDK4</accession>
<feature type="transmembrane region" description="Helical" evidence="9">
    <location>
        <begin position="36"/>
        <end position="59"/>
    </location>
</feature>
<dbReference type="InterPro" id="IPR052215">
    <property type="entry name" value="Plant_ABCG"/>
</dbReference>
<reference evidence="11" key="2">
    <citation type="submission" date="2021-01" db="UniProtKB">
        <authorList>
            <consortium name="EnsemblPlants"/>
        </authorList>
    </citation>
    <scope>IDENTIFICATION</scope>
</reference>
<sequence>MSRDVGYYWLRIIIYIAVSICVGTIYFDVGTGYSAILARAACGGFVTGFMTFMSIGGFPSFIEETKNFYQERLNGYYGVAVYVLSNFLSSFPFLVAIAISTGTITYYMVKFRPEFSHYVYYCLHIYACISVIESLMMVVTSLVPNFLMGIITGAGIIGIFMMTSGFFRLLSDVPKPFWRYPVSYLSYGSWSLLGQRKKESMDSKLARDRVSKFYWWVAIKSRAWELVYDWMNNRGERFRVAASDAEIQLDLIGKVHGISRAEDYFLELPDRLKDRRIYEALLNAYLRAKMRGKAESLLEKMSCKGYAMHSLPFNVMMTLYMNLKEFDKVDLMISEMTEKNIKLDIYSYNIWLSSRGLQGSAEKMEQVFEQMKQDRTINPNWTTFSTMATMYTKWNILEKGGFLRLYPAGKKLLWIMELEGKAS</sequence>
<proteinExistence type="inferred from homology"/>
<comment type="subcellular location">
    <subcellularLocation>
        <location evidence="1">Membrane</location>
        <topology evidence="1">Multi-pass membrane protein</topology>
    </subcellularLocation>
</comment>
<dbReference type="Gene3D" id="1.25.40.10">
    <property type="entry name" value="Tetratricopeptide repeat domain"/>
    <property type="match status" value="1"/>
</dbReference>
<reference evidence="11 12" key="1">
    <citation type="journal article" date="2016" name="G3 (Bethesda)">
        <title>First Draft Assembly and Annotation of the Genome of a California Endemic Oak Quercus lobata Nee (Fagaceae).</title>
        <authorList>
            <person name="Sork V.L."/>
            <person name="Fitz-Gibbon S.T."/>
            <person name="Puiu D."/>
            <person name="Crepeau M."/>
            <person name="Gugger P.F."/>
            <person name="Sherman R."/>
            <person name="Stevens K."/>
            <person name="Langley C.H."/>
            <person name="Pellegrini M."/>
            <person name="Salzberg S.L."/>
        </authorList>
    </citation>
    <scope>NUCLEOTIDE SEQUENCE [LARGE SCALE GENOMIC DNA]</scope>
    <source>
        <strain evidence="11 12">cv. SW786</strain>
    </source>
</reference>
<dbReference type="PANTHER" id="PTHR48042:SF18">
    <property type="entry name" value="ABC TRANSPORTER G FAMILY MEMBER 12"/>
    <property type="match status" value="1"/>
</dbReference>
<evidence type="ECO:0000256" key="3">
    <source>
        <dbReference type="ARBA" id="ARBA00022448"/>
    </source>
</evidence>
<feature type="transmembrane region" description="Helical" evidence="9">
    <location>
        <begin position="6"/>
        <end position="29"/>
    </location>
</feature>
<dbReference type="InterPro" id="IPR011990">
    <property type="entry name" value="TPR-like_helical_dom_sf"/>
</dbReference>
<name>A0A7N2MDK4_QUELO</name>
<keyword evidence="7 9" id="KW-0472">Membrane</keyword>
<keyword evidence="4 9" id="KW-0812">Transmembrane</keyword>
<dbReference type="AlphaFoldDB" id="A0A7N2MDK4"/>
<evidence type="ECO:0000256" key="2">
    <source>
        <dbReference type="ARBA" id="ARBA00005814"/>
    </source>
</evidence>
<evidence type="ECO:0000256" key="8">
    <source>
        <dbReference type="PROSITE-ProRule" id="PRU00708"/>
    </source>
</evidence>
<keyword evidence="6 9" id="KW-1133">Transmembrane helix</keyword>
<keyword evidence="12" id="KW-1185">Reference proteome</keyword>
<evidence type="ECO:0000313" key="11">
    <source>
        <dbReference type="EnsemblPlants" id="QL08p061036:mrna"/>
    </source>
</evidence>
<dbReference type="Proteomes" id="UP000594261">
    <property type="component" value="Chromosome 8"/>
</dbReference>
<evidence type="ECO:0000256" key="4">
    <source>
        <dbReference type="ARBA" id="ARBA00022692"/>
    </source>
</evidence>
<protein>
    <recommendedName>
        <fullName evidence="10">ABC-2 type transporter transmembrane domain-containing protein</fullName>
    </recommendedName>
</protein>
<comment type="similarity">
    <text evidence="2">Belongs to the ABC transporter superfamily. ABCG family. Eye pigment precursor importer (TC 3.A.1.204) subfamily.</text>
</comment>
<dbReference type="PANTHER" id="PTHR48042">
    <property type="entry name" value="ABC TRANSPORTER G FAMILY MEMBER 11"/>
    <property type="match status" value="1"/>
</dbReference>
<dbReference type="GO" id="GO:0140359">
    <property type="term" value="F:ABC-type transporter activity"/>
    <property type="evidence" value="ECO:0007669"/>
    <property type="project" value="InterPro"/>
</dbReference>
<evidence type="ECO:0000256" key="5">
    <source>
        <dbReference type="ARBA" id="ARBA00022737"/>
    </source>
</evidence>
<dbReference type="InterPro" id="IPR013525">
    <property type="entry name" value="ABC2_TM"/>
</dbReference>
<dbReference type="PROSITE" id="PS51375">
    <property type="entry name" value="PPR"/>
    <property type="match status" value="1"/>
</dbReference>
<dbReference type="NCBIfam" id="TIGR00756">
    <property type="entry name" value="PPR"/>
    <property type="match status" value="2"/>
</dbReference>
<keyword evidence="3" id="KW-0813">Transport</keyword>
<dbReference type="Pfam" id="PF13812">
    <property type="entry name" value="PPR_3"/>
    <property type="match status" value="1"/>
</dbReference>
<evidence type="ECO:0000256" key="7">
    <source>
        <dbReference type="ARBA" id="ARBA00023136"/>
    </source>
</evidence>
<feature type="domain" description="ABC-2 type transporter transmembrane" evidence="10">
    <location>
        <begin position="1"/>
        <end position="192"/>
    </location>
</feature>
<feature type="transmembrane region" description="Helical" evidence="9">
    <location>
        <begin position="79"/>
        <end position="106"/>
    </location>
</feature>